<dbReference type="EMBL" id="FMZM01000001">
    <property type="protein sequence ID" value="SDC18550.1"/>
    <property type="molecule type" value="Genomic_DNA"/>
</dbReference>
<reference evidence="3" key="1">
    <citation type="submission" date="2016-10" db="EMBL/GenBank/DDBJ databases">
        <authorList>
            <person name="Varghese N."/>
            <person name="Submissions S."/>
        </authorList>
    </citation>
    <scope>NUCLEOTIDE SEQUENCE [LARGE SCALE GENOMIC DNA]</scope>
    <source>
        <strain evidence="3">CGMCC 4.6858</strain>
    </source>
</reference>
<evidence type="ECO:0000313" key="2">
    <source>
        <dbReference type="EMBL" id="SDC18550.1"/>
    </source>
</evidence>
<sequence length="226" mass="23529">MTRPSGPCHAGVLDSRTRRPLGAVLLSAQFLALAAGGPLLATPPAAAHPFGPPLTAHLVPDDRRPTLLWHGAEDDWVALGEALGVFAEPDAERTGAELLTDSSDVRGYLAESVRLRQGDADCRSIADPGADVVENGMTITFDCPLPPSEDEQVELTLEPMIDLNPAYRTVLTVEGSDTKTLFTGDEPTQAVSVAGGGVATAAVALGGGTLVVAAGAGWFLLRRRRS</sequence>
<dbReference type="Proteomes" id="UP000199034">
    <property type="component" value="Unassembled WGS sequence"/>
</dbReference>
<accession>A0A1G6JIJ8</accession>
<keyword evidence="1" id="KW-0472">Membrane</keyword>
<dbReference type="STRING" id="1045774.SAMN05421872_101492"/>
<gene>
    <name evidence="2" type="ORF">SAMN05421872_101492</name>
</gene>
<dbReference type="AlphaFoldDB" id="A0A1G6JIJ8"/>
<organism evidence="2 3">
    <name type="scientific">Nocardioides lianchengensis</name>
    <dbReference type="NCBI Taxonomy" id="1045774"/>
    <lineage>
        <taxon>Bacteria</taxon>
        <taxon>Bacillati</taxon>
        <taxon>Actinomycetota</taxon>
        <taxon>Actinomycetes</taxon>
        <taxon>Propionibacteriales</taxon>
        <taxon>Nocardioidaceae</taxon>
        <taxon>Nocardioides</taxon>
    </lineage>
</organism>
<evidence type="ECO:0000313" key="3">
    <source>
        <dbReference type="Proteomes" id="UP000199034"/>
    </source>
</evidence>
<keyword evidence="1" id="KW-1133">Transmembrane helix</keyword>
<feature type="transmembrane region" description="Helical" evidence="1">
    <location>
        <begin position="198"/>
        <end position="221"/>
    </location>
</feature>
<keyword evidence="1" id="KW-0812">Transmembrane</keyword>
<evidence type="ECO:0000256" key="1">
    <source>
        <dbReference type="SAM" id="Phobius"/>
    </source>
</evidence>
<proteinExistence type="predicted"/>
<name>A0A1G6JIJ8_9ACTN</name>
<protein>
    <submittedName>
        <fullName evidence="2">Uncharacterized protein</fullName>
    </submittedName>
</protein>
<keyword evidence="3" id="KW-1185">Reference proteome</keyword>